<dbReference type="GO" id="GO:0005230">
    <property type="term" value="F:extracellular ligand-gated monoatomic ion channel activity"/>
    <property type="evidence" value="ECO:0007669"/>
    <property type="project" value="UniProtKB-ARBA"/>
</dbReference>
<dbReference type="FunFam" id="3.40.190.10:FF:000024">
    <property type="entry name" value="Glutamate receptor, ionotropic, delta 1"/>
    <property type="match status" value="1"/>
</dbReference>
<feature type="binding site" evidence="17">
    <location>
        <position position="720"/>
    </location>
    <ligand>
        <name>L-glutamate</name>
        <dbReference type="ChEBI" id="CHEBI:29985"/>
    </ligand>
</feature>
<evidence type="ECO:0000256" key="9">
    <source>
        <dbReference type="ARBA" id="ARBA00023136"/>
    </source>
</evidence>
<protein>
    <recommendedName>
        <fullName evidence="16">Glutamate receptor 1</fullName>
    </recommendedName>
</protein>
<proteinExistence type="inferred from homology"/>
<evidence type="ECO:0000256" key="8">
    <source>
        <dbReference type="ARBA" id="ARBA00023065"/>
    </source>
</evidence>
<evidence type="ECO:0000256" key="1">
    <source>
        <dbReference type="ARBA" id="ARBA00008685"/>
    </source>
</evidence>
<dbReference type="SUPFAM" id="SSF53822">
    <property type="entry name" value="Periplasmic binding protein-like I"/>
    <property type="match status" value="1"/>
</dbReference>
<dbReference type="Pfam" id="PF01094">
    <property type="entry name" value="ANF_receptor"/>
    <property type="match status" value="1"/>
</dbReference>
<dbReference type="AlphaFoldDB" id="A0AAE1CTR6"/>
<keyword evidence="5" id="KW-0732">Signal</keyword>
<organism evidence="23 24">
    <name type="scientific">Elysia crispata</name>
    <name type="common">lettuce slug</name>
    <dbReference type="NCBI Taxonomy" id="231223"/>
    <lineage>
        <taxon>Eukaryota</taxon>
        <taxon>Metazoa</taxon>
        <taxon>Spiralia</taxon>
        <taxon>Lophotrochozoa</taxon>
        <taxon>Mollusca</taxon>
        <taxon>Gastropoda</taxon>
        <taxon>Heterobranchia</taxon>
        <taxon>Euthyneura</taxon>
        <taxon>Panpulmonata</taxon>
        <taxon>Sacoglossa</taxon>
        <taxon>Placobranchoidea</taxon>
        <taxon>Plakobranchidae</taxon>
        <taxon>Elysia</taxon>
    </lineage>
</organism>
<evidence type="ECO:0000313" key="23">
    <source>
        <dbReference type="EMBL" id="KAK3734901.1"/>
    </source>
</evidence>
<evidence type="ECO:0000256" key="17">
    <source>
        <dbReference type="PIRSR" id="PIRSR601508-1"/>
    </source>
</evidence>
<keyword evidence="13" id="KW-1071">Ligand-gated ion channel</keyword>
<dbReference type="GO" id="GO:0004888">
    <property type="term" value="F:transmembrane signaling receptor activity"/>
    <property type="evidence" value="ECO:0007669"/>
    <property type="project" value="UniProtKB-ARBA"/>
</dbReference>
<dbReference type="PANTHER" id="PTHR18966">
    <property type="entry name" value="IONOTROPIC GLUTAMATE RECEPTOR"/>
    <property type="match status" value="1"/>
</dbReference>
<dbReference type="InterPro" id="IPR001828">
    <property type="entry name" value="ANF_lig-bd_rcpt"/>
</dbReference>
<keyword evidence="24" id="KW-1185">Reference proteome</keyword>
<evidence type="ECO:0000256" key="6">
    <source>
        <dbReference type="ARBA" id="ARBA00022989"/>
    </source>
</evidence>
<dbReference type="InterPro" id="IPR019594">
    <property type="entry name" value="Glu/Gly-bd"/>
</dbReference>
<keyword evidence="14" id="KW-0407">Ion channel</keyword>
<feature type="transmembrane region" description="Helical" evidence="20">
    <location>
        <begin position="621"/>
        <end position="643"/>
    </location>
</feature>
<feature type="binding site" evidence="17">
    <location>
        <position position="500"/>
    </location>
    <ligand>
        <name>L-glutamate</name>
        <dbReference type="ChEBI" id="CHEBI:29985"/>
    </ligand>
</feature>
<feature type="domain" description="Ionotropic glutamate receptor L-glutamate and glycine-binding" evidence="22">
    <location>
        <begin position="432"/>
        <end position="489"/>
    </location>
</feature>
<evidence type="ECO:0000256" key="11">
    <source>
        <dbReference type="ARBA" id="ARBA00023180"/>
    </source>
</evidence>
<dbReference type="FunFam" id="3.40.190.10:FF:000060">
    <property type="entry name" value="Glutamate receptor ionotropic, kainate 1"/>
    <property type="match status" value="1"/>
</dbReference>
<dbReference type="InterPro" id="IPR015683">
    <property type="entry name" value="Ionotropic_Glu_rcpt"/>
</dbReference>
<dbReference type="SUPFAM" id="SSF53850">
    <property type="entry name" value="Periplasmic binding protein-like II"/>
    <property type="match status" value="1"/>
</dbReference>
<keyword evidence="4 20" id="KW-0812">Transmembrane</keyword>
<accession>A0AAE1CTR6</accession>
<evidence type="ECO:0000256" key="16">
    <source>
        <dbReference type="ARBA" id="ARBA00072754"/>
    </source>
</evidence>
<comment type="caution">
    <text evidence="23">The sequence shown here is derived from an EMBL/GenBank/DDBJ whole genome shotgun (WGS) entry which is preliminary data.</text>
</comment>
<evidence type="ECO:0000259" key="21">
    <source>
        <dbReference type="SMART" id="SM00079"/>
    </source>
</evidence>
<dbReference type="InterPro" id="IPR001508">
    <property type="entry name" value="Iono_Glu_rcpt_met"/>
</dbReference>
<evidence type="ECO:0000256" key="3">
    <source>
        <dbReference type="ARBA" id="ARBA00022475"/>
    </source>
</evidence>
<keyword evidence="11" id="KW-0325">Glycoprotein</keyword>
<evidence type="ECO:0000256" key="14">
    <source>
        <dbReference type="ARBA" id="ARBA00023303"/>
    </source>
</evidence>
<feature type="binding site" evidence="17">
    <location>
        <position position="505"/>
    </location>
    <ligand>
        <name>L-glutamate</name>
        <dbReference type="ChEBI" id="CHEBI:29985"/>
    </ligand>
</feature>
<dbReference type="SMART" id="SM00918">
    <property type="entry name" value="Lig_chan-Glu_bd"/>
    <property type="match status" value="1"/>
</dbReference>
<dbReference type="Pfam" id="PF00060">
    <property type="entry name" value="Lig_chan"/>
    <property type="match status" value="1"/>
</dbReference>
<feature type="site" description="Crucial to convey clamshell closure to channel opening" evidence="18">
    <location>
        <position position="650"/>
    </location>
</feature>
<sequence>MMGFTSQPLWITSVILVWIGCLQLTSSLVPTLRVGALFEKDYEGQRRALDWAVEEINMDSSILSKVLILIDKEQVTPHDSFSAQRKLCRMTQEGIVAMFGPISSVAAGHIQSVCNSFEIPHLQWRWDPRETRAYFSISLYPQYLTLSRAYQDAIKHWEWKRFTVLYEHNEGLTRVQEVLKLNGPEPPQITVRKMEMVDNDYVILLKELKKHGEYRFVVDCDTKTIPIFLKAALKLKMISNLFHYFFTTLDLGLVDLNEFKYGKGNITAFRLIDPDRKEVITKRSDWQIRADSGFPTPLMGYREIATETALAYDAFWLFAQALDEFSEGGKSTIPMDPAQLSCDKVRTWRHGSTLRNYILATRYKGLSGEVNFVDGERHDFNLDLMYLTEDGLMRGGKWNRTMGLNMSLEQEVPLDTSLQDKHYIVATYLAEPYVIVNASHPTGYWGFCVELLDHIAKSKNFTYEIRVETTVGKKQANGSWNGVMGALINRKAHIGIGDLTINLDREKHVDFTKPFLTLGITILYRKPAPKALNLFSFLKPLSVDVWVYMIAAYLCVSFMLFVIARFSPYEWCNPHPCNPDTDEVENQFTVMNSLWFTIGSLMQQGCEIAPRALSTRMVAGMWWFFTLIMISSYTANLAAFLTVERMVSDINSAEDLAKQTKIKYGTYDGGATMDFFKNNRFALYSRMWNFMNATPEESFVKNLTQAVKRVKTGKYAYMTESTTADYVVHRNCTLTSVGGLLDSKGYGFATPQGSPIREHLTEGILFLQERQIISELRTKWWEEELGGGRCQVKEGGVAGKAAELGVENVGGVFVVLMGGVIVGFFVSVCEFVWKARKNAKKDKQTLCSEMTEEFRFAVRCLGPKKSSSEPPDEVMDNGLQFMPLTGYPTTTQHGKEVYA</sequence>
<evidence type="ECO:0000256" key="10">
    <source>
        <dbReference type="ARBA" id="ARBA00023170"/>
    </source>
</evidence>
<feature type="transmembrane region" description="Helical" evidence="20">
    <location>
        <begin position="545"/>
        <end position="564"/>
    </location>
</feature>
<evidence type="ECO:0000256" key="19">
    <source>
        <dbReference type="PIRSR" id="PIRSR601508-3"/>
    </source>
</evidence>
<evidence type="ECO:0000256" key="4">
    <source>
        <dbReference type="ARBA" id="ARBA00022692"/>
    </source>
</evidence>
<dbReference type="Proteomes" id="UP001283361">
    <property type="component" value="Unassembled WGS sequence"/>
</dbReference>
<dbReference type="GO" id="GO:0034702">
    <property type="term" value="C:monoatomic ion channel complex"/>
    <property type="evidence" value="ECO:0007669"/>
    <property type="project" value="UniProtKB-ARBA"/>
</dbReference>
<keyword evidence="9 20" id="KW-0472">Membrane</keyword>
<keyword evidence="8" id="KW-0406">Ion transport</keyword>
<gene>
    <name evidence="23" type="ORF">RRG08_038926</name>
</gene>
<feature type="domain" description="Ionotropic glutamate receptor C-terminal" evidence="21">
    <location>
        <begin position="422"/>
        <end position="783"/>
    </location>
</feature>
<dbReference type="GO" id="GO:0045211">
    <property type="term" value="C:postsynaptic membrane"/>
    <property type="evidence" value="ECO:0007669"/>
    <property type="project" value="UniProtKB-SubCell"/>
</dbReference>
<comment type="subcellular location">
    <subcellularLocation>
        <location evidence="15">Postsynaptic cell membrane</location>
        <topology evidence="15">Multi-pass membrane protein</topology>
    </subcellularLocation>
</comment>
<dbReference type="Gene3D" id="3.40.50.2300">
    <property type="match status" value="2"/>
</dbReference>
<feature type="transmembrane region" description="Helical" evidence="20">
    <location>
        <begin position="812"/>
        <end position="833"/>
    </location>
</feature>
<dbReference type="EMBL" id="JAWDGP010006834">
    <property type="protein sequence ID" value="KAK3734901.1"/>
    <property type="molecule type" value="Genomic_DNA"/>
</dbReference>
<dbReference type="InterPro" id="IPR001320">
    <property type="entry name" value="Iontro_rcpt_C"/>
</dbReference>
<feature type="site" description="Interaction with the cone snail toxin Con-ikot-ikot" evidence="18">
    <location>
        <position position="677"/>
    </location>
</feature>
<keyword evidence="3" id="KW-1003">Cell membrane</keyword>
<dbReference type="Pfam" id="PF10613">
    <property type="entry name" value="Lig_chan-Glu_bd"/>
    <property type="match status" value="1"/>
</dbReference>
<dbReference type="Gene3D" id="1.10.287.70">
    <property type="match status" value="1"/>
</dbReference>
<keyword evidence="12" id="KW-0628">Postsynaptic cell membrane</keyword>
<evidence type="ECO:0000313" key="24">
    <source>
        <dbReference type="Proteomes" id="UP001283361"/>
    </source>
</evidence>
<reference evidence="23" key="1">
    <citation type="journal article" date="2023" name="G3 (Bethesda)">
        <title>A reference genome for the long-term kleptoplast-retaining sea slug Elysia crispata morphotype clarki.</title>
        <authorList>
            <person name="Eastman K.E."/>
            <person name="Pendleton A.L."/>
            <person name="Shaikh M.A."/>
            <person name="Suttiyut T."/>
            <person name="Ogas R."/>
            <person name="Tomko P."/>
            <person name="Gavelis G."/>
            <person name="Widhalm J.R."/>
            <person name="Wisecaver J.H."/>
        </authorList>
    </citation>
    <scope>NUCLEOTIDE SEQUENCE</scope>
    <source>
        <strain evidence="23">ECLA1</strain>
    </source>
</reference>
<keyword evidence="6 20" id="KW-1133">Transmembrane helix</keyword>
<keyword evidence="7" id="KW-0770">Synapse</keyword>
<feature type="binding site" evidence="17">
    <location>
        <position position="672"/>
    </location>
    <ligand>
        <name>L-glutamate</name>
        <dbReference type="ChEBI" id="CHEBI:29985"/>
    </ligand>
</feature>
<evidence type="ECO:0000256" key="12">
    <source>
        <dbReference type="ARBA" id="ARBA00023257"/>
    </source>
</evidence>
<name>A0AAE1CTR6_9GAST</name>
<evidence type="ECO:0000256" key="7">
    <source>
        <dbReference type="ARBA" id="ARBA00023018"/>
    </source>
</evidence>
<comment type="similarity">
    <text evidence="1">Belongs to the glutamate-gated ion channel (TC 1.A.10.1) family.</text>
</comment>
<evidence type="ECO:0000256" key="20">
    <source>
        <dbReference type="SAM" id="Phobius"/>
    </source>
</evidence>
<keyword evidence="10" id="KW-0675">Receptor</keyword>
<evidence type="ECO:0000256" key="2">
    <source>
        <dbReference type="ARBA" id="ARBA00022448"/>
    </source>
</evidence>
<evidence type="ECO:0000259" key="22">
    <source>
        <dbReference type="SMART" id="SM00918"/>
    </source>
</evidence>
<keyword evidence="2" id="KW-0813">Transport</keyword>
<dbReference type="GO" id="GO:0007166">
    <property type="term" value="P:cell surface receptor signaling pathway"/>
    <property type="evidence" value="ECO:0007669"/>
    <property type="project" value="UniProtKB-ARBA"/>
</dbReference>
<feature type="disulfide bond" evidence="19">
    <location>
        <begin position="732"/>
        <end position="790"/>
    </location>
</feature>
<evidence type="ECO:0000256" key="13">
    <source>
        <dbReference type="ARBA" id="ARBA00023286"/>
    </source>
</evidence>
<evidence type="ECO:0000256" key="5">
    <source>
        <dbReference type="ARBA" id="ARBA00022729"/>
    </source>
</evidence>
<evidence type="ECO:0000256" key="18">
    <source>
        <dbReference type="PIRSR" id="PIRSR601508-2"/>
    </source>
</evidence>
<dbReference type="PRINTS" id="PR00177">
    <property type="entry name" value="NMDARECEPTOR"/>
</dbReference>
<dbReference type="Gene3D" id="3.40.190.10">
    <property type="entry name" value="Periplasmic binding protein-like II"/>
    <property type="match status" value="1"/>
</dbReference>
<dbReference type="CDD" id="cd06382">
    <property type="entry name" value="PBP1_iGluR_Kainate"/>
    <property type="match status" value="1"/>
</dbReference>
<dbReference type="FunFam" id="1.10.287.70:FF:000064">
    <property type="entry name" value="Glutamate receptor ionotropic, kainate"/>
    <property type="match status" value="1"/>
</dbReference>
<dbReference type="SMART" id="SM00079">
    <property type="entry name" value="PBPe"/>
    <property type="match status" value="1"/>
</dbReference>
<evidence type="ECO:0000256" key="15">
    <source>
        <dbReference type="ARBA" id="ARBA00034104"/>
    </source>
</evidence>
<keyword evidence="19" id="KW-1015">Disulfide bond</keyword>
<dbReference type="InterPro" id="IPR028082">
    <property type="entry name" value="Peripla_BP_I"/>
</dbReference>